<gene>
    <name evidence="1" type="ORF">A3196_10575</name>
</gene>
<organism evidence="1 2">
    <name type="scientific">Candidatus Thiodiazotropha endoloripes</name>
    <dbReference type="NCBI Taxonomy" id="1818881"/>
    <lineage>
        <taxon>Bacteria</taxon>
        <taxon>Pseudomonadati</taxon>
        <taxon>Pseudomonadota</taxon>
        <taxon>Gammaproteobacteria</taxon>
        <taxon>Chromatiales</taxon>
        <taxon>Sedimenticolaceae</taxon>
        <taxon>Candidatus Thiodiazotropha</taxon>
    </lineage>
</organism>
<dbReference type="AlphaFoldDB" id="A0A1E2UR02"/>
<dbReference type="EMBL" id="LVJZ01000003">
    <property type="protein sequence ID" value="ODB97167.1"/>
    <property type="molecule type" value="Genomic_DNA"/>
</dbReference>
<reference evidence="1 2" key="1">
    <citation type="submission" date="2016-03" db="EMBL/GenBank/DDBJ databases">
        <title>Chemosynthetic sulphur-oxidizing symbionts of marine invertebrate animals are capable of nitrogen fixation.</title>
        <authorList>
            <person name="Petersen J.M."/>
            <person name="Kemper A."/>
            <person name="Gruber-Vodicka H."/>
            <person name="Cardini U."/>
            <person name="Geest Mvander."/>
            <person name="Kleiner M."/>
            <person name="Bulgheresi S."/>
            <person name="Fussmann M."/>
            <person name="Herbold C."/>
            <person name="Seah B.K.B."/>
            <person name="Antony C.Paul."/>
            <person name="Liu D."/>
            <person name="Belitz A."/>
            <person name="Weber M."/>
        </authorList>
    </citation>
    <scope>NUCLEOTIDE SEQUENCE [LARGE SCALE GENOMIC DNA]</scope>
    <source>
        <strain evidence="1">G_D</strain>
    </source>
</reference>
<accession>A0A1E2UR02</accession>
<proteinExistence type="predicted"/>
<sequence>MTGFLIVIFYLRQYKISNSSGRINHNYNQGLANGVSYRWSPLDCNSDSMRYEPFSGEQRRELSWKQKNYMVISTIDIS</sequence>
<protein>
    <submittedName>
        <fullName evidence="1">Uncharacterized protein</fullName>
    </submittedName>
</protein>
<evidence type="ECO:0000313" key="2">
    <source>
        <dbReference type="Proteomes" id="UP000094849"/>
    </source>
</evidence>
<evidence type="ECO:0000313" key="1">
    <source>
        <dbReference type="EMBL" id="ODB97167.1"/>
    </source>
</evidence>
<keyword evidence="2" id="KW-1185">Reference proteome</keyword>
<comment type="caution">
    <text evidence="1">The sequence shown here is derived from an EMBL/GenBank/DDBJ whole genome shotgun (WGS) entry which is preliminary data.</text>
</comment>
<name>A0A1E2UR02_9GAMM</name>
<dbReference type="Proteomes" id="UP000094849">
    <property type="component" value="Unassembled WGS sequence"/>
</dbReference>
<dbReference type="STRING" id="1818881.A3196_10575"/>